<evidence type="ECO:0000256" key="6">
    <source>
        <dbReference type="ARBA" id="ARBA00023136"/>
    </source>
</evidence>
<protein>
    <recommendedName>
        <fullName evidence="9">Major facilitator superfamily (MFS) profile domain-containing protein</fullName>
    </recommendedName>
</protein>
<dbReference type="Pfam" id="PF07690">
    <property type="entry name" value="MFS_1"/>
    <property type="match status" value="1"/>
</dbReference>
<dbReference type="PROSITE" id="PS50850">
    <property type="entry name" value="MFS"/>
    <property type="match status" value="1"/>
</dbReference>
<feature type="transmembrane region" description="Helical" evidence="8">
    <location>
        <begin position="525"/>
        <end position="543"/>
    </location>
</feature>
<dbReference type="EMBL" id="WIXP02000003">
    <property type="protein sequence ID" value="KAF6213215.1"/>
    <property type="molecule type" value="Genomic_DNA"/>
</dbReference>
<dbReference type="PANTHER" id="PTHR11662:SF77">
    <property type="entry name" value="MAJOR FACILITATOR SUPERFAMILY TRANSPORTER 17, ISOFORM F"/>
    <property type="match status" value="1"/>
</dbReference>
<evidence type="ECO:0000256" key="8">
    <source>
        <dbReference type="SAM" id="Phobius"/>
    </source>
</evidence>
<dbReference type="SUPFAM" id="SSF103473">
    <property type="entry name" value="MFS general substrate transporter"/>
    <property type="match status" value="1"/>
</dbReference>
<keyword evidence="5 8" id="KW-1133">Transmembrane helix</keyword>
<dbReference type="GO" id="GO:0015293">
    <property type="term" value="F:symporter activity"/>
    <property type="evidence" value="ECO:0007669"/>
    <property type="project" value="UniProtKB-KW"/>
</dbReference>
<sequence>MENIQSDDRHRKVSIPKFDGTNHDPEIWLVSYEAACDVNKCTSDDLMIANLASNFVPNSTAEKWYYWILSGDTKMNWVEWRSQFKSTFSRTQLTSGSVTYWLHINGLLKAYREEQKDLVRAAYSIMSVCVFNIMNVLELPILSEQEQLMLTAPRTADQPSTMENGIPEDQIPNSNNGLKVFDFPARAVLYLLSFSGFLVSFMMRTDINLAIVAMVDMPTPIAVDNSTTEPMYCYSLDGPSSNGSSSVQLGTNEQEKGEFDWDPAIQSAIISSFYWCYVISQVAGGILVQKFGTKTVFGFSQLATACSSLLIPRAAEIHYALVVLLRSIQGIASGFTWPAMYSMIGHWIPPPERSRFMSSFQGFTIGIGLTYPICGFIIAHYGWRIVFYTTGSLGCIWCIAWWYFAYDTPAEHPRISKQELSYIQKCTAPTMASTKASKAPWVSILKSMPAWSIGITTFGRIWVHYTFITTGPLYMKTILGFSIQKNGVLNGAPFLLSYLSSVVFCYVADILVTRKILPLTPVRKIFTMLSQVIPGIFVLFIGYSGCNLVVVLFMWFAAVMLITASYAGAMANIIDIAPNFAGPVLAFAQTIHMSASFISPLVAGYILKDNTGLEQWRIVFGVACGVAVGTYFIYQIFGTSEVQKWNYTESKTGSAEQVEPLQPDDAREDVDTDDKKESA</sequence>
<feature type="transmembrane region" description="Helical" evidence="8">
    <location>
        <begin position="118"/>
        <end position="137"/>
    </location>
</feature>
<dbReference type="AlphaFoldDB" id="A0A8S9Y040"/>
<feature type="transmembrane region" description="Helical" evidence="8">
    <location>
        <begin position="385"/>
        <end position="404"/>
    </location>
</feature>
<dbReference type="GO" id="GO:0006820">
    <property type="term" value="P:monoatomic anion transport"/>
    <property type="evidence" value="ECO:0007669"/>
    <property type="project" value="TreeGrafter"/>
</dbReference>
<feature type="transmembrane region" description="Helical" evidence="8">
    <location>
        <begin position="618"/>
        <end position="637"/>
    </location>
</feature>
<dbReference type="PANTHER" id="PTHR11662">
    <property type="entry name" value="SOLUTE CARRIER FAMILY 17"/>
    <property type="match status" value="1"/>
</dbReference>
<dbReference type="InterPro" id="IPR036259">
    <property type="entry name" value="MFS_trans_sf"/>
</dbReference>
<keyword evidence="3 8" id="KW-0812">Transmembrane</keyword>
<feature type="transmembrane region" description="Helical" evidence="8">
    <location>
        <begin position="495"/>
        <end position="513"/>
    </location>
</feature>
<evidence type="ECO:0000259" key="9">
    <source>
        <dbReference type="PROSITE" id="PS50850"/>
    </source>
</evidence>
<organism evidence="10 11">
    <name type="scientific">Apolygus lucorum</name>
    <name type="common">Small green plant bug</name>
    <name type="synonym">Lygocoris lucorum</name>
    <dbReference type="NCBI Taxonomy" id="248454"/>
    <lineage>
        <taxon>Eukaryota</taxon>
        <taxon>Metazoa</taxon>
        <taxon>Ecdysozoa</taxon>
        <taxon>Arthropoda</taxon>
        <taxon>Hexapoda</taxon>
        <taxon>Insecta</taxon>
        <taxon>Pterygota</taxon>
        <taxon>Neoptera</taxon>
        <taxon>Paraneoptera</taxon>
        <taxon>Hemiptera</taxon>
        <taxon>Heteroptera</taxon>
        <taxon>Panheteroptera</taxon>
        <taxon>Cimicomorpha</taxon>
        <taxon>Miridae</taxon>
        <taxon>Mirini</taxon>
        <taxon>Apolygus</taxon>
    </lineage>
</organism>
<gene>
    <name evidence="10" type="ORF">GE061_010932</name>
</gene>
<dbReference type="OrthoDB" id="2985014at2759"/>
<feature type="transmembrane region" description="Helical" evidence="8">
    <location>
        <begin position="317"/>
        <end position="340"/>
    </location>
</feature>
<comment type="caution">
    <text evidence="10">The sequence shown here is derived from an EMBL/GenBank/DDBJ whole genome shotgun (WGS) entry which is preliminary data.</text>
</comment>
<keyword evidence="6 8" id="KW-0472">Membrane</keyword>
<keyword evidence="2" id="KW-0813">Transport</keyword>
<accession>A0A8S9Y040</accession>
<keyword evidence="4" id="KW-0769">Symport</keyword>
<evidence type="ECO:0000256" key="2">
    <source>
        <dbReference type="ARBA" id="ARBA00022448"/>
    </source>
</evidence>
<evidence type="ECO:0000313" key="11">
    <source>
        <dbReference type="Proteomes" id="UP000466442"/>
    </source>
</evidence>
<dbReference type="FunFam" id="1.20.1250.20:FF:000003">
    <property type="entry name" value="Solute carrier family 17 member 3"/>
    <property type="match status" value="1"/>
</dbReference>
<evidence type="ECO:0000256" key="5">
    <source>
        <dbReference type="ARBA" id="ARBA00022989"/>
    </source>
</evidence>
<evidence type="ECO:0000256" key="3">
    <source>
        <dbReference type="ARBA" id="ARBA00022692"/>
    </source>
</evidence>
<evidence type="ECO:0000256" key="1">
    <source>
        <dbReference type="ARBA" id="ARBA00004141"/>
    </source>
</evidence>
<dbReference type="Proteomes" id="UP000466442">
    <property type="component" value="Unassembled WGS sequence"/>
</dbReference>
<feature type="domain" description="Major facilitator superfamily (MFS) profile" evidence="9">
    <location>
        <begin position="188"/>
        <end position="641"/>
    </location>
</feature>
<feature type="transmembrane region" description="Helical" evidence="8">
    <location>
        <begin position="580"/>
        <end position="606"/>
    </location>
</feature>
<dbReference type="Gene3D" id="1.20.1250.20">
    <property type="entry name" value="MFS general substrate transporter like domains"/>
    <property type="match status" value="2"/>
</dbReference>
<dbReference type="InterPro" id="IPR020846">
    <property type="entry name" value="MFS_dom"/>
</dbReference>
<feature type="region of interest" description="Disordered" evidence="7">
    <location>
        <begin position="649"/>
        <end position="679"/>
    </location>
</feature>
<feature type="transmembrane region" description="Helical" evidence="8">
    <location>
        <begin position="183"/>
        <end position="203"/>
    </location>
</feature>
<comment type="subcellular location">
    <subcellularLocation>
        <location evidence="1">Membrane</location>
        <topology evidence="1">Multi-pass membrane protein</topology>
    </subcellularLocation>
</comment>
<dbReference type="GO" id="GO:0016020">
    <property type="term" value="C:membrane"/>
    <property type="evidence" value="ECO:0007669"/>
    <property type="project" value="UniProtKB-SubCell"/>
</dbReference>
<evidence type="ECO:0000256" key="4">
    <source>
        <dbReference type="ARBA" id="ARBA00022847"/>
    </source>
</evidence>
<feature type="transmembrane region" description="Helical" evidence="8">
    <location>
        <begin position="360"/>
        <end position="378"/>
    </location>
</feature>
<evidence type="ECO:0000256" key="7">
    <source>
        <dbReference type="SAM" id="MobiDB-lite"/>
    </source>
</evidence>
<proteinExistence type="predicted"/>
<evidence type="ECO:0000313" key="10">
    <source>
        <dbReference type="EMBL" id="KAF6213215.1"/>
    </source>
</evidence>
<dbReference type="InterPro" id="IPR011701">
    <property type="entry name" value="MFS"/>
</dbReference>
<reference evidence="10" key="1">
    <citation type="journal article" date="2021" name="Mol. Ecol. Resour.">
        <title>Apolygus lucorum genome provides insights into omnivorousness and mesophyll feeding.</title>
        <authorList>
            <person name="Liu Y."/>
            <person name="Liu H."/>
            <person name="Wang H."/>
            <person name="Huang T."/>
            <person name="Liu B."/>
            <person name="Yang B."/>
            <person name="Yin L."/>
            <person name="Li B."/>
            <person name="Zhang Y."/>
            <person name="Zhang S."/>
            <person name="Jiang F."/>
            <person name="Zhang X."/>
            <person name="Ren Y."/>
            <person name="Wang B."/>
            <person name="Wang S."/>
            <person name="Lu Y."/>
            <person name="Wu K."/>
            <person name="Fan W."/>
            <person name="Wang G."/>
        </authorList>
    </citation>
    <scope>NUCLEOTIDE SEQUENCE</scope>
    <source>
        <strain evidence="10">12Hb</strain>
    </source>
</reference>
<feature type="transmembrane region" description="Helical" evidence="8">
    <location>
        <begin position="549"/>
        <end position="568"/>
    </location>
</feature>
<dbReference type="InterPro" id="IPR050382">
    <property type="entry name" value="MFS_Na/Anion_cotransporter"/>
</dbReference>
<keyword evidence="11" id="KW-1185">Reference proteome</keyword>
<dbReference type="CDD" id="cd17318">
    <property type="entry name" value="MFS_SLC17"/>
    <property type="match status" value="1"/>
</dbReference>
<name>A0A8S9Y040_APOLU</name>